<feature type="transmembrane region" description="Helical" evidence="1">
    <location>
        <begin position="117"/>
        <end position="137"/>
    </location>
</feature>
<proteinExistence type="predicted"/>
<protein>
    <submittedName>
        <fullName evidence="2">Uncharacterized protein</fullName>
    </submittedName>
</protein>
<keyword evidence="1" id="KW-1133">Transmembrane helix</keyword>
<evidence type="ECO:0000256" key="1">
    <source>
        <dbReference type="SAM" id="Phobius"/>
    </source>
</evidence>
<accession>A0ABX1PLX5</accession>
<name>A0ABX1PLX5_9RHOO</name>
<gene>
    <name evidence="2" type="ORF">GO606_06710</name>
</gene>
<organism evidence="2 3">
    <name type="scientific">Aromatoleum anaerobium</name>
    <dbReference type="NCBI Taxonomy" id="182180"/>
    <lineage>
        <taxon>Bacteria</taxon>
        <taxon>Pseudomonadati</taxon>
        <taxon>Pseudomonadota</taxon>
        <taxon>Betaproteobacteria</taxon>
        <taxon>Rhodocyclales</taxon>
        <taxon>Rhodocyclaceae</taxon>
        <taxon>Aromatoleum</taxon>
    </lineage>
</organism>
<dbReference type="RefSeq" id="WP_169117828.1">
    <property type="nucleotide sequence ID" value="NZ_WTVG02000036.1"/>
</dbReference>
<keyword evidence="1" id="KW-0472">Membrane</keyword>
<dbReference type="EMBL" id="WTVG01000013">
    <property type="protein sequence ID" value="NMG24425.1"/>
    <property type="molecule type" value="Genomic_DNA"/>
</dbReference>
<sequence>MANGYNHIFDKLVQDDGDFVGMVAYTVYKRQKVEWLKRFEQDHFRIPNDDEVEAGFSRFSNMQSQLDGYREQALDLLDNFLDFALAEQIEEARNEIRDDAIVKAVKTPFWTGVGHNLAAGFAASFITLAGAGLVWVASKGPENLFREALQNYLNGSARETGPPSQ</sequence>
<keyword evidence="1" id="KW-0812">Transmembrane</keyword>
<keyword evidence="3" id="KW-1185">Reference proteome</keyword>
<comment type="caution">
    <text evidence="2">The sequence shown here is derived from an EMBL/GenBank/DDBJ whole genome shotgun (WGS) entry which is preliminary data.</text>
</comment>
<evidence type="ECO:0000313" key="2">
    <source>
        <dbReference type="EMBL" id="NMG24425.1"/>
    </source>
</evidence>
<dbReference type="Proteomes" id="UP000615989">
    <property type="component" value="Unassembled WGS sequence"/>
</dbReference>
<evidence type="ECO:0000313" key="3">
    <source>
        <dbReference type="Proteomes" id="UP000615989"/>
    </source>
</evidence>
<reference evidence="2" key="1">
    <citation type="submission" date="2019-12" db="EMBL/GenBank/DDBJ databases">
        <title>Comparative genomics gives insights into the taxonomy of the Azoarcus-Aromatoleum group and reveals separate origins of nif in the plant-associated Azoarcus and non-plant-associated Aromatoleum sub-groups.</title>
        <authorList>
            <person name="Lafos M."/>
            <person name="Maluk M."/>
            <person name="Batista M."/>
            <person name="Junghare M."/>
            <person name="Carmona M."/>
            <person name="Faoro H."/>
            <person name="Cruz L.M."/>
            <person name="Battistoni F."/>
            <person name="De Souza E."/>
            <person name="Pedrosa F."/>
            <person name="Chen W.-M."/>
            <person name="Poole P.S."/>
            <person name="Dixon R.A."/>
            <person name="James E.K."/>
        </authorList>
    </citation>
    <scope>NUCLEOTIDE SEQUENCE</scope>
    <source>
        <strain evidence="2">LuFRes1</strain>
    </source>
</reference>